<gene>
    <name evidence="4" type="ORF">NLU13_5714</name>
</gene>
<keyword evidence="3" id="KW-1133">Transmembrane helix</keyword>
<keyword evidence="5" id="KW-1185">Reference proteome</keyword>
<evidence type="ECO:0000256" key="3">
    <source>
        <dbReference type="SAM" id="Phobius"/>
    </source>
</evidence>
<proteinExistence type="inferred from homology"/>
<dbReference type="EMBL" id="JAPDFR010000004">
    <property type="protein sequence ID" value="KAK0387402.1"/>
    <property type="molecule type" value="Genomic_DNA"/>
</dbReference>
<name>A0AA39GJY1_SARSR</name>
<evidence type="ECO:0000313" key="4">
    <source>
        <dbReference type="EMBL" id="KAK0387402.1"/>
    </source>
</evidence>
<reference evidence="4" key="1">
    <citation type="submission" date="2022-10" db="EMBL/GenBank/DDBJ databases">
        <title>Determination and structural analysis of whole genome sequence of Sarocladium strictum F4-1.</title>
        <authorList>
            <person name="Hu L."/>
            <person name="Jiang Y."/>
        </authorList>
    </citation>
    <scope>NUCLEOTIDE SEQUENCE</scope>
    <source>
        <strain evidence="4">F4-1</strain>
    </source>
</reference>
<comment type="similarity">
    <text evidence="1">Belongs to the CoA-transferase III family.</text>
</comment>
<dbReference type="GO" id="GO:0003824">
    <property type="term" value="F:catalytic activity"/>
    <property type="evidence" value="ECO:0007669"/>
    <property type="project" value="InterPro"/>
</dbReference>
<evidence type="ECO:0000256" key="2">
    <source>
        <dbReference type="SAM" id="MobiDB-lite"/>
    </source>
</evidence>
<feature type="transmembrane region" description="Helical" evidence="3">
    <location>
        <begin position="20"/>
        <end position="42"/>
    </location>
</feature>
<evidence type="ECO:0000313" key="5">
    <source>
        <dbReference type="Proteomes" id="UP001175261"/>
    </source>
</evidence>
<accession>A0AA39GJY1</accession>
<feature type="region of interest" description="Disordered" evidence="2">
    <location>
        <begin position="370"/>
        <end position="405"/>
    </location>
</feature>
<dbReference type="InterPro" id="IPR003673">
    <property type="entry name" value="CoA-Trfase_fam_III"/>
</dbReference>
<protein>
    <submittedName>
        <fullName evidence="4">Uncharacterized protein</fullName>
    </submittedName>
</protein>
<dbReference type="Gene3D" id="3.40.50.10540">
    <property type="entry name" value="Crotonobetainyl-coa:carnitine coa-transferase, domain 1"/>
    <property type="match status" value="1"/>
</dbReference>
<organism evidence="4 5">
    <name type="scientific">Sarocladium strictum</name>
    <name type="common">Black bundle disease fungus</name>
    <name type="synonym">Acremonium strictum</name>
    <dbReference type="NCBI Taxonomy" id="5046"/>
    <lineage>
        <taxon>Eukaryota</taxon>
        <taxon>Fungi</taxon>
        <taxon>Dikarya</taxon>
        <taxon>Ascomycota</taxon>
        <taxon>Pezizomycotina</taxon>
        <taxon>Sordariomycetes</taxon>
        <taxon>Hypocreomycetidae</taxon>
        <taxon>Hypocreales</taxon>
        <taxon>Sarocladiaceae</taxon>
        <taxon>Sarocladium</taxon>
    </lineage>
</organism>
<dbReference type="InterPro" id="IPR023606">
    <property type="entry name" value="CoA-Trfase_III_dom_1_sf"/>
</dbReference>
<sequence>MSLPPNYYPLVLERLRFDNAALLASAACSFSVGYTQYAYAIMLPTKGGKSAMPFWMHSFYLAHDTVFSYLMGAAAPEYNNHWFLRSTSIALGIWTLLEVWCIFRAVTKDRSAVFSDLLGPNPRLAPVLRYVTAQQVAWYAIVILGIRLLGEGCFLQWFCLTNVAMAVAPLHEYMRRGSLEGLSVRLCAVNVVGTMITFSPFGMWVIALPEIFHCKEYYMAGAALTCYCAWSLYVVAHTMPSPTGFGDDGRRLEAADDLILYDRETDPLLFYEACLQPWERTAIMNREREREYMGISAQYESNHCNWVYECNVSVGMTTRRWILHWEPCSDKFVSDIAPNFTGYGTSDPYKSHGGYDPIAAAEAELVHMTGERNNPPSQDRTLHGGHDNWSPSPTERSLAALIARD</sequence>
<feature type="transmembrane region" description="Helical" evidence="3">
    <location>
        <begin position="127"/>
        <end position="148"/>
    </location>
</feature>
<dbReference type="Proteomes" id="UP001175261">
    <property type="component" value="Unassembled WGS sequence"/>
</dbReference>
<dbReference type="AlphaFoldDB" id="A0AA39GJY1"/>
<keyword evidence="3" id="KW-0472">Membrane</keyword>
<dbReference type="SUPFAM" id="SSF89796">
    <property type="entry name" value="CoA-transferase family III (CaiB/BaiF)"/>
    <property type="match status" value="1"/>
</dbReference>
<comment type="caution">
    <text evidence="4">The sequence shown here is derived from an EMBL/GenBank/DDBJ whole genome shotgun (WGS) entry which is preliminary data.</text>
</comment>
<dbReference type="Pfam" id="PF02515">
    <property type="entry name" value="CoA_transf_3"/>
    <property type="match status" value="1"/>
</dbReference>
<keyword evidence="3" id="KW-0812">Transmembrane</keyword>
<evidence type="ECO:0000256" key="1">
    <source>
        <dbReference type="ARBA" id="ARBA00008383"/>
    </source>
</evidence>
<feature type="transmembrane region" description="Helical" evidence="3">
    <location>
        <begin position="82"/>
        <end position="106"/>
    </location>
</feature>
<feature type="transmembrane region" description="Helical" evidence="3">
    <location>
        <begin position="217"/>
        <end position="236"/>
    </location>
</feature>
<feature type="transmembrane region" description="Helical" evidence="3">
    <location>
        <begin position="182"/>
        <end position="205"/>
    </location>
</feature>